<protein>
    <submittedName>
        <fullName evidence="2">Uncharacterized protein</fullName>
    </submittedName>
</protein>
<evidence type="ECO:0000313" key="3">
    <source>
        <dbReference type="Proteomes" id="UP001279734"/>
    </source>
</evidence>
<keyword evidence="1" id="KW-0812">Transmembrane</keyword>
<organism evidence="2 3">
    <name type="scientific">Nepenthes gracilis</name>
    <name type="common">Slender pitcher plant</name>
    <dbReference type="NCBI Taxonomy" id="150966"/>
    <lineage>
        <taxon>Eukaryota</taxon>
        <taxon>Viridiplantae</taxon>
        <taxon>Streptophyta</taxon>
        <taxon>Embryophyta</taxon>
        <taxon>Tracheophyta</taxon>
        <taxon>Spermatophyta</taxon>
        <taxon>Magnoliopsida</taxon>
        <taxon>eudicotyledons</taxon>
        <taxon>Gunneridae</taxon>
        <taxon>Pentapetalae</taxon>
        <taxon>Caryophyllales</taxon>
        <taxon>Nepenthaceae</taxon>
        <taxon>Nepenthes</taxon>
    </lineage>
</organism>
<accession>A0AAD3S9Y9</accession>
<evidence type="ECO:0000313" key="2">
    <source>
        <dbReference type="EMBL" id="GMH07148.1"/>
    </source>
</evidence>
<feature type="transmembrane region" description="Helical" evidence="1">
    <location>
        <begin position="33"/>
        <end position="54"/>
    </location>
</feature>
<sequence>MSTSSLPSGSREFHSSHVRCQRQVAGDLMIFKFFVAISSIFGCLCSVADVCWFCSPSWMGITPGCNLN</sequence>
<comment type="caution">
    <text evidence="2">The sequence shown here is derived from an EMBL/GenBank/DDBJ whole genome shotgun (WGS) entry which is preliminary data.</text>
</comment>
<reference evidence="2" key="1">
    <citation type="submission" date="2023-05" db="EMBL/GenBank/DDBJ databases">
        <title>Nepenthes gracilis genome sequencing.</title>
        <authorList>
            <person name="Fukushima K."/>
        </authorList>
    </citation>
    <scope>NUCLEOTIDE SEQUENCE</scope>
    <source>
        <strain evidence="2">SING2019-196</strain>
    </source>
</reference>
<keyword evidence="3" id="KW-1185">Reference proteome</keyword>
<keyword evidence="1" id="KW-0472">Membrane</keyword>
<evidence type="ECO:0000256" key="1">
    <source>
        <dbReference type="SAM" id="Phobius"/>
    </source>
</evidence>
<dbReference type="Proteomes" id="UP001279734">
    <property type="component" value="Unassembled WGS sequence"/>
</dbReference>
<dbReference type="EMBL" id="BSYO01000007">
    <property type="protein sequence ID" value="GMH07148.1"/>
    <property type="molecule type" value="Genomic_DNA"/>
</dbReference>
<dbReference type="AlphaFoldDB" id="A0AAD3S9Y9"/>
<keyword evidence="1" id="KW-1133">Transmembrane helix</keyword>
<gene>
    <name evidence="2" type="ORF">Nepgr_008988</name>
</gene>
<name>A0AAD3S9Y9_NEPGR</name>
<proteinExistence type="predicted"/>